<reference evidence="2" key="1">
    <citation type="journal article" date="2015" name="Nature">
        <title>Complex archaea that bridge the gap between prokaryotes and eukaryotes.</title>
        <authorList>
            <person name="Spang A."/>
            <person name="Saw J.H."/>
            <person name="Jorgensen S.L."/>
            <person name="Zaremba-Niedzwiedzka K."/>
            <person name="Martijn J."/>
            <person name="Lind A.E."/>
            <person name="van Eijk R."/>
            <person name="Schleper C."/>
            <person name="Guy L."/>
            <person name="Ettema T.J."/>
        </authorList>
    </citation>
    <scope>NUCLEOTIDE SEQUENCE</scope>
</reference>
<protein>
    <recommendedName>
        <fullName evidence="1">Methyltransferase domain-containing protein</fullName>
    </recommendedName>
</protein>
<dbReference type="EMBL" id="LAZR01037421">
    <property type="protein sequence ID" value="KKL22252.1"/>
    <property type="molecule type" value="Genomic_DNA"/>
</dbReference>
<evidence type="ECO:0000259" key="1">
    <source>
        <dbReference type="Pfam" id="PF13649"/>
    </source>
</evidence>
<comment type="caution">
    <text evidence="2">The sequence shown here is derived from an EMBL/GenBank/DDBJ whole genome shotgun (WGS) entry which is preliminary data.</text>
</comment>
<accession>A0A0F9C7H8</accession>
<name>A0A0F9C7H8_9ZZZZ</name>
<dbReference type="InterPro" id="IPR041698">
    <property type="entry name" value="Methyltransf_25"/>
</dbReference>
<dbReference type="Gene3D" id="3.40.50.150">
    <property type="entry name" value="Vaccinia Virus protein VP39"/>
    <property type="match status" value="1"/>
</dbReference>
<dbReference type="AlphaFoldDB" id="A0A0F9C7H8"/>
<gene>
    <name evidence="2" type="ORF">LCGC14_2437300</name>
</gene>
<dbReference type="InterPro" id="IPR029063">
    <property type="entry name" value="SAM-dependent_MTases_sf"/>
</dbReference>
<feature type="domain" description="Methyltransferase" evidence="1">
    <location>
        <begin position="91"/>
        <end position="180"/>
    </location>
</feature>
<sequence>MSKHFKGFSSLSRILPAFTSRPKQRAMNFLASAIKDYSSNDLKSKVIFHRNSYYKKYNNYEWDFYLGIYFRDKDNLIPLEKMLIDLAYGEILDVGCSTGYYIPYLMEKGTTTGIDISEVIIKFAQGRGYFNCVVGDIFKYKPNHKFDTITLVGNDIALSGTLHGLKKMLRKFKDLLEDNGQVLVIMRQVHTLRYWRVVYTLEYGGRFGIPIKCLFLNVNYFIKFCEKQGFTASIIDKEGKVGDSFYLIKLEKKIEI</sequence>
<organism evidence="2">
    <name type="scientific">marine sediment metagenome</name>
    <dbReference type="NCBI Taxonomy" id="412755"/>
    <lineage>
        <taxon>unclassified sequences</taxon>
        <taxon>metagenomes</taxon>
        <taxon>ecological metagenomes</taxon>
    </lineage>
</organism>
<proteinExistence type="predicted"/>
<evidence type="ECO:0000313" key="2">
    <source>
        <dbReference type="EMBL" id="KKL22252.1"/>
    </source>
</evidence>
<dbReference type="CDD" id="cd02440">
    <property type="entry name" value="AdoMet_MTases"/>
    <property type="match status" value="1"/>
</dbReference>
<dbReference type="SUPFAM" id="SSF53335">
    <property type="entry name" value="S-adenosyl-L-methionine-dependent methyltransferases"/>
    <property type="match status" value="1"/>
</dbReference>
<dbReference type="Pfam" id="PF13649">
    <property type="entry name" value="Methyltransf_25"/>
    <property type="match status" value="1"/>
</dbReference>